<name>A0A2J7ZTS6_9CHLO</name>
<dbReference type="SUPFAM" id="SSF52058">
    <property type="entry name" value="L domain-like"/>
    <property type="match status" value="1"/>
</dbReference>
<evidence type="ECO:0000313" key="1">
    <source>
        <dbReference type="EMBL" id="PNH03675.1"/>
    </source>
</evidence>
<dbReference type="Proteomes" id="UP000236333">
    <property type="component" value="Unassembled WGS sequence"/>
</dbReference>
<protein>
    <submittedName>
        <fullName evidence="1">Uncharacterized protein</fullName>
    </submittedName>
</protein>
<gene>
    <name evidence="1" type="ORF">TSOC_010252</name>
</gene>
<organism evidence="1 2">
    <name type="scientific">Tetrabaena socialis</name>
    <dbReference type="NCBI Taxonomy" id="47790"/>
    <lineage>
        <taxon>Eukaryota</taxon>
        <taxon>Viridiplantae</taxon>
        <taxon>Chlorophyta</taxon>
        <taxon>core chlorophytes</taxon>
        <taxon>Chlorophyceae</taxon>
        <taxon>CS clade</taxon>
        <taxon>Chlamydomonadales</taxon>
        <taxon>Tetrabaenaceae</taxon>
        <taxon>Tetrabaena</taxon>
    </lineage>
</organism>
<dbReference type="EMBL" id="PGGS01000477">
    <property type="protein sequence ID" value="PNH03675.1"/>
    <property type="molecule type" value="Genomic_DNA"/>
</dbReference>
<keyword evidence="2" id="KW-1185">Reference proteome</keyword>
<comment type="caution">
    <text evidence="1">The sequence shown here is derived from an EMBL/GenBank/DDBJ whole genome shotgun (WGS) entry which is preliminary data.</text>
</comment>
<accession>A0A2J7ZTS6</accession>
<sequence>MLARGCRPRVLKLWFGKGPAAASAALGSSILAQFAAVPSLSVAELSLARLPLTEQIQLELSPLKVPASSSDLSTALAALASSLQHCSRLESLTLVLRDSKKRPVSWLPDTSAMRGLVQLDVRCMELLPPHLQQLAALTALTQLRVGSVQSAVAAAGAGGMAGPSPVDSAGLPLLPLPPRLGTLTIDEHMDAAVLAALQLPVCLTRLELPGVTLCDGASYGGGNLPPAAAEVLLVACRQLSGRYHHSTQPQLQLPFRVDLGRASPPPSWQGLYGPLFAALQPAGLEQLILSYPPLSVLGVDALVRHLPLLQVLVLPCGLELASLPFLRCLARLRKLWVGLGGSHGDVGETWGNVAALKGALLVLCKEAPSLKSAMLDLEGWGASAIALEAALAWLDVTLTGLRGRHPVVKVVGADPRSSSSSSSSSGEEL</sequence>
<proteinExistence type="predicted"/>
<reference evidence="1 2" key="1">
    <citation type="journal article" date="2017" name="Mol. Biol. Evol.">
        <title>The 4-celled Tetrabaena socialis nuclear genome reveals the essential components for genetic control of cell number at the origin of multicellularity in the volvocine lineage.</title>
        <authorList>
            <person name="Featherston J."/>
            <person name="Arakaki Y."/>
            <person name="Hanschen E.R."/>
            <person name="Ferris P.J."/>
            <person name="Michod R.E."/>
            <person name="Olson B.J.S.C."/>
            <person name="Nozaki H."/>
            <person name="Durand P.M."/>
        </authorList>
    </citation>
    <scope>NUCLEOTIDE SEQUENCE [LARGE SCALE GENOMIC DNA]</scope>
    <source>
        <strain evidence="1 2">NIES-571</strain>
    </source>
</reference>
<dbReference type="AlphaFoldDB" id="A0A2J7ZTS6"/>
<evidence type="ECO:0000313" key="2">
    <source>
        <dbReference type="Proteomes" id="UP000236333"/>
    </source>
</evidence>